<evidence type="ECO:0000256" key="1">
    <source>
        <dbReference type="SAM" id="MobiDB-lite"/>
    </source>
</evidence>
<protein>
    <submittedName>
        <fullName evidence="2">Uncharacterized protein</fullName>
    </submittedName>
</protein>
<reference evidence="2" key="1">
    <citation type="submission" date="2016-03" db="EMBL/GenBank/DDBJ databases">
        <title>Mechanisms controlling the formation of the plant cell surface in tip-growing cells are functionally conserved among land plants.</title>
        <authorList>
            <person name="Honkanen S."/>
            <person name="Jones V.A."/>
            <person name="Morieri G."/>
            <person name="Champion C."/>
            <person name="Hetherington A.J."/>
            <person name="Kelly S."/>
            <person name="Saint-Marcoux D."/>
            <person name="Proust H."/>
            <person name="Prescott H."/>
            <person name="Dolan L."/>
        </authorList>
    </citation>
    <scope>NUCLEOTIDE SEQUENCE [LARGE SCALE GENOMIC DNA]</scope>
    <source>
        <tissue evidence="2">Whole gametophyte</tissue>
    </source>
</reference>
<name>A0A176WHB1_MARPO</name>
<gene>
    <name evidence="2" type="ORF">AXG93_3569s1130</name>
</gene>
<feature type="region of interest" description="Disordered" evidence="1">
    <location>
        <begin position="109"/>
        <end position="145"/>
    </location>
</feature>
<dbReference type="Proteomes" id="UP000077202">
    <property type="component" value="Unassembled WGS sequence"/>
</dbReference>
<accession>A0A176WHB1</accession>
<sequence>MHVHHDPCPKRYREPPVATGITVTQILPGAAATLGTHHSIIPVCKRCSDRKNLLDSRIPGISLSRNLESAHEELGAAFVHWTPVESEQSMSTAAQRHSESERKWSARFRQVEDEEDQQSEDVIEEENSSRRAESSQRAARLRSASKKMEIDTRALLSGSGSESGAQRESLVADSAAVITRSVMRPSTRQSVSLWFGYVVEYLGQTLLNYLAGVAEKMDKREYY</sequence>
<keyword evidence="3" id="KW-1185">Reference proteome</keyword>
<evidence type="ECO:0000313" key="2">
    <source>
        <dbReference type="EMBL" id="OAE32638.1"/>
    </source>
</evidence>
<organism evidence="2 3">
    <name type="scientific">Marchantia polymorpha subsp. ruderalis</name>
    <dbReference type="NCBI Taxonomy" id="1480154"/>
    <lineage>
        <taxon>Eukaryota</taxon>
        <taxon>Viridiplantae</taxon>
        <taxon>Streptophyta</taxon>
        <taxon>Embryophyta</taxon>
        <taxon>Marchantiophyta</taxon>
        <taxon>Marchantiopsida</taxon>
        <taxon>Marchantiidae</taxon>
        <taxon>Marchantiales</taxon>
        <taxon>Marchantiaceae</taxon>
        <taxon>Marchantia</taxon>
    </lineage>
</organism>
<dbReference type="AlphaFoldDB" id="A0A176WHB1"/>
<proteinExistence type="predicted"/>
<comment type="caution">
    <text evidence="2">The sequence shown here is derived from an EMBL/GenBank/DDBJ whole genome shotgun (WGS) entry which is preliminary data.</text>
</comment>
<dbReference type="EMBL" id="LVLJ01000773">
    <property type="protein sequence ID" value="OAE32638.1"/>
    <property type="molecule type" value="Genomic_DNA"/>
</dbReference>
<evidence type="ECO:0000313" key="3">
    <source>
        <dbReference type="Proteomes" id="UP000077202"/>
    </source>
</evidence>
<feature type="compositionally biased region" description="Acidic residues" evidence="1">
    <location>
        <begin position="112"/>
        <end position="126"/>
    </location>
</feature>